<dbReference type="AlphaFoldDB" id="A0A6J6DVG7"/>
<name>A0A6J6DVG7_9ZZZZ</name>
<evidence type="ECO:0000313" key="1">
    <source>
        <dbReference type="EMBL" id="CAB4568112.1"/>
    </source>
</evidence>
<accession>A0A6J6DVG7</accession>
<dbReference type="EMBL" id="CAEZTJ010000066">
    <property type="protein sequence ID" value="CAB4568112.1"/>
    <property type="molecule type" value="Genomic_DNA"/>
</dbReference>
<protein>
    <submittedName>
        <fullName evidence="1">Unannotated protein</fullName>
    </submittedName>
</protein>
<gene>
    <name evidence="1" type="ORF">UFOPK1650_00561</name>
</gene>
<reference evidence="1" key="1">
    <citation type="submission" date="2020-05" db="EMBL/GenBank/DDBJ databases">
        <authorList>
            <person name="Chiriac C."/>
            <person name="Salcher M."/>
            <person name="Ghai R."/>
            <person name="Kavagutti S V."/>
        </authorList>
    </citation>
    <scope>NUCLEOTIDE SEQUENCE</scope>
</reference>
<organism evidence="1">
    <name type="scientific">freshwater metagenome</name>
    <dbReference type="NCBI Taxonomy" id="449393"/>
    <lineage>
        <taxon>unclassified sequences</taxon>
        <taxon>metagenomes</taxon>
        <taxon>ecological metagenomes</taxon>
    </lineage>
</organism>
<sequence>MSGRKKIGLGYRRLDHCIHRLEGVGDRGGTFLSDAFDSRETIGCITPYRSKESVAIGRDSVSSGDVLSINQIMLRYSFCEVDDLHIAGEPYQLKEVSIPCHDPD</sequence>
<proteinExistence type="predicted"/>